<dbReference type="OrthoDB" id="415825at2759"/>
<evidence type="ECO:0000256" key="5">
    <source>
        <dbReference type="ARBA" id="ARBA00023002"/>
    </source>
</evidence>
<dbReference type="GO" id="GO:0071949">
    <property type="term" value="F:FAD binding"/>
    <property type="evidence" value="ECO:0007669"/>
    <property type="project" value="InterPro"/>
</dbReference>
<reference evidence="8" key="1">
    <citation type="journal article" date="2021" name="J Fungi (Basel)">
        <title>Genomic and Metabolomic Analyses of the Marine Fungus Emericellopsis cladophorae: Insights into Saltwater Adaptability Mechanisms and Its Biosynthetic Potential.</title>
        <authorList>
            <person name="Goncalves M.F.M."/>
            <person name="Hilario S."/>
            <person name="Van de Peer Y."/>
            <person name="Esteves A.C."/>
            <person name="Alves A."/>
        </authorList>
    </citation>
    <scope>NUCLEOTIDE SEQUENCE</scope>
    <source>
        <strain evidence="8">MUM 19.33</strain>
    </source>
</reference>
<keyword evidence="9" id="KW-1185">Reference proteome</keyword>
<evidence type="ECO:0000256" key="6">
    <source>
        <dbReference type="SAM" id="MobiDB-lite"/>
    </source>
</evidence>
<dbReference type="Gene3D" id="3.30.465.10">
    <property type="match status" value="1"/>
</dbReference>
<dbReference type="InterPro" id="IPR012951">
    <property type="entry name" value="BBE"/>
</dbReference>
<accession>A0A9P9XVA4</accession>
<feature type="region of interest" description="Disordered" evidence="6">
    <location>
        <begin position="62"/>
        <end position="84"/>
    </location>
</feature>
<dbReference type="Pfam" id="PF08031">
    <property type="entry name" value="BBE"/>
    <property type="match status" value="1"/>
</dbReference>
<comment type="similarity">
    <text evidence="2">Belongs to the oxygen-dependent FAD-linked oxidoreductase family.</text>
</comment>
<dbReference type="InterPro" id="IPR016166">
    <property type="entry name" value="FAD-bd_PCMH"/>
</dbReference>
<evidence type="ECO:0000313" key="9">
    <source>
        <dbReference type="Proteomes" id="UP001055219"/>
    </source>
</evidence>
<dbReference type="GO" id="GO:0016491">
    <property type="term" value="F:oxidoreductase activity"/>
    <property type="evidence" value="ECO:0007669"/>
    <property type="project" value="UniProtKB-KW"/>
</dbReference>
<dbReference type="InterPro" id="IPR006094">
    <property type="entry name" value="Oxid_FAD_bind_N"/>
</dbReference>
<dbReference type="PANTHER" id="PTHR42973">
    <property type="entry name" value="BINDING OXIDOREDUCTASE, PUTATIVE (AFU_ORTHOLOGUE AFUA_1G17690)-RELATED"/>
    <property type="match status" value="1"/>
</dbReference>
<evidence type="ECO:0000259" key="7">
    <source>
        <dbReference type="PROSITE" id="PS51387"/>
    </source>
</evidence>
<keyword evidence="3" id="KW-0285">Flavoprotein</keyword>
<evidence type="ECO:0000256" key="4">
    <source>
        <dbReference type="ARBA" id="ARBA00022827"/>
    </source>
</evidence>
<dbReference type="InterPro" id="IPR036318">
    <property type="entry name" value="FAD-bd_PCMH-like_sf"/>
</dbReference>
<dbReference type="InterPro" id="IPR050416">
    <property type="entry name" value="FAD-linked_Oxidoreductase"/>
</dbReference>
<dbReference type="InterPro" id="IPR016169">
    <property type="entry name" value="FAD-bd_PCMH_sub2"/>
</dbReference>
<sequence>MRSSPPYRSRGAGRKRRDADQHTESGTLVPPLQRGILPVKPPPPVNHTPYFDHQARIQSRCTAGPKTQSLKEEEDPCPRPSRQWNIDRSSAMLSAQGEFMYIRSPSQRSSGAVAMRPHPPHQTLPGDDSTPDNMVVTKWMLPLLASLVAASPFDRRFLRARQESLNACLEAANLAYVDEGSATWETAIQPHNLRVPVTPLAIVYPTSAEEVQAAVLCAVQSEIKVAAKSGGHSWASMGLGGQDGSLVIQLDRWHEVNLREDNTATVTAGTRLGYAALELFQQGKRGFSHGTCPSVGSGGHIVHGGFGFSSHTHGLALDAVIGVMVVLADGSLVHASAYDNTDLFWAIRGGGSSFGIVTEFEINTFDVAHQFSWFMIETDLADRTKANAVAGLMAFQNVVEDGGMDKKLNMRLGLGATSNLEVVFHGPENEARAALEPFLAPLGLQWQSRGTRARQGAWLEMLQDWTYGDPLNITDSFLGHANSYFSSLMTKHIPAEAFAGFVDYWFDVALADGALPWWAQMDVHGGSQGAIANTSSQFSSYAHRDKLWLFQFSSSPSFFDPGNDDAAIAFTIGMMDSLKDNMDAGDWGRYANYIDSELEREVAQQQYFLTSLDRLMAVKAEYDADQLFWNPQSIDPAG</sequence>
<dbReference type="EMBL" id="JAGIXG020000067">
    <property type="protein sequence ID" value="KAI6778468.1"/>
    <property type="molecule type" value="Genomic_DNA"/>
</dbReference>
<evidence type="ECO:0000256" key="1">
    <source>
        <dbReference type="ARBA" id="ARBA00001974"/>
    </source>
</evidence>
<protein>
    <submittedName>
        <fullName evidence="8">Reticuline oxidase-like protein</fullName>
    </submittedName>
</protein>
<feature type="region of interest" description="Disordered" evidence="6">
    <location>
        <begin position="106"/>
        <end position="130"/>
    </location>
</feature>
<gene>
    <name evidence="8" type="ORF">J7T54_000363</name>
</gene>
<feature type="domain" description="FAD-binding PCMH-type" evidence="7">
    <location>
        <begin position="195"/>
        <end position="367"/>
    </location>
</feature>
<feature type="region of interest" description="Disordered" evidence="6">
    <location>
        <begin position="1"/>
        <end position="44"/>
    </location>
</feature>
<evidence type="ECO:0000256" key="3">
    <source>
        <dbReference type="ARBA" id="ARBA00022630"/>
    </source>
</evidence>
<dbReference type="PANTHER" id="PTHR42973:SF39">
    <property type="entry name" value="FAD-BINDING PCMH-TYPE DOMAIN-CONTAINING PROTEIN"/>
    <property type="match status" value="1"/>
</dbReference>
<dbReference type="SUPFAM" id="SSF56176">
    <property type="entry name" value="FAD-binding/transporter-associated domain-like"/>
    <property type="match status" value="1"/>
</dbReference>
<reference evidence="8" key="2">
    <citation type="submission" date="2022-07" db="EMBL/GenBank/DDBJ databases">
        <authorList>
            <person name="Goncalves M.F.M."/>
            <person name="Hilario S."/>
            <person name="Van De Peer Y."/>
            <person name="Esteves A.C."/>
            <person name="Alves A."/>
        </authorList>
    </citation>
    <scope>NUCLEOTIDE SEQUENCE</scope>
    <source>
        <strain evidence="8">MUM 19.33</strain>
    </source>
</reference>
<name>A0A9P9XVA4_9HYPO</name>
<organism evidence="8 9">
    <name type="scientific">Emericellopsis cladophorae</name>
    <dbReference type="NCBI Taxonomy" id="2686198"/>
    <lineage>
        <taxon>Eukaryota</taxon>
        <taxon>Fungi</taxon>
        <taxon>Dikarya</taxon>
        <taxon>Ascomycota</taxon>
        <taxon>Pezizomycotina</taxon>
        <taxon>Sordariomycetes</taxon>
        <taxon>Hypocreomycetidae</taxon>
        <taxon>Hypocreales</taxon>
        <taxon>Bionectriaceae</taxon>
        <taxon>Emericellopsis</taxon>
    </lineage>
</organism>
<dbReference type="PROSITE" id="PS00862">
    <property type="entry name" value="OX2_COVAL_FAD"/>
    <property type="match status" value="1"/>
</dbReference>
<dbReference type="Proteomes" id="UP001055219">
    <property type="component" value="Unassembled WGS sequence"/>
</dbReference>
<comment type="cofactor">
    <cofactor evidence="1">
        <name>FAD</name>
        <dbReference type="ChEBI" id="CHEBI:57692"/>
    </cofactor>
</comment>
<dbReference type="PROSITE" id="PS51387">
    <property type="entry name" value="FAD_PCMH"/>
    <property type="match status" value="1"/>
</dbReference>
<dbReference type="InterPro" id="IPR006093">
    <property type="entry name" value="Oxy_OxRdtase_FAD_BS"/>
</dbReference>
<keyword evidence="4" id="KW-0274">FAD</keyword>
<proteinExistence type="inferred from homology"/>
<keyword evidence="5" id="KW-0560">Oxidoreductase</keyword>
<dbReference type="AlphaFoldDB" id="A0A9P9XVA4"/>
<dbReference type="GeneID" id="75826883"/>
<dbReference type="Pfam" id="PF01565">
    <property type="entry name" value="FAD_binding_4"/>
    <property type="match status" value="1"/>
</dbReference>
<evidence type="ECO:0000256" key="2">
    <source>
        <dbReference type="ARBA" id="ARBA00005466"/>
    </source>
</evidence>
<dbReference type="Gene3D" id="3.40.462.20">
    <property type="match status" value="1"/>
</dbReference>
<comment type="caution">
    <text evidence="8">The sequence shown here is derived from an EMBL/GenBank/DDBJ whole genome shotgun (WGS) entry which is preliminary data.</text>
</comment>
<dbReference type="RefSeq" id="XP_051359324.1">
    <property type="nucleotide sequence ID" value="XM_051509671.1"/>
</dbReference>
<evidence type="ECO:0000313" key="8">
    <source>
        <dbReference type="EMBL" id="KAI6778468.1"/>
    </source>
</evidence>